<dbReference type="GO" id="GO:0016887">
    <property type="term" value="F:ATP hydrolysis activity"/>
    <property type="evidence" value="ECO:0007669"/>
    <property type="project" value="InterPro"/>
</dbReference>
<evidence type="ECO:0000256" key="5">
    <source>
        <dbReference type="ARBA" id="ARBA00022741"/>
    </source>
</evidence>
<dbReference type="VEuPathDB" id="FungiDB:PV10_01362"/>
<dbReference type="PANTHER" id="PTHR19241">
    <property type="entry name" value="ATP-BINDING CASSETTE TRANSPORTER"/>
    <property type="match status" value="1"/>
</dbReference>
<dbReference type="Pfam" id="PF01061">
    <property type="entry name" value="ABC2_membrane"/>
    <property type="match status" value="2"/>
</dbReference>
<dbReference type="InterPro" id="IPR003593">
    <property type="entry name" value="AAA+_ATPase"/>
</dbReference>
<evidence type="ECO:0000313" key="12">
    <source>
        <dbReference type="EMBL" id="RVX74928.1"/>
    </source>
</evidence>
<evidence type="ECO:0000256" key="7">
    <source>
        <dbReference type="ARBA" id="ARBA00022989"/>
    </source>
</evidence>
<feature type="transmembrane region" description="Helical" evidence="10">
    <location>
        <begin position="676"/>
        <end position="698"/>
    </location>
</feature>
<comment type="similarity">
    <text evidence="2">Belongs to the ABC transporter superfamily. ABCG family. PDR (TC 3.A.1.205) subfamily.</text>
</comment>
<evidence type="ECO:0000256" key="2">
    <source>
        <dbReference type="ARBA" id="ARBA00006012"/>
    </source>
</evidence>
<feature type="transmembrane region" description="Helical" evidence="10">
    <location>
        <begin position="778"/>
        <end position="798"/>
    </location>
</feature>
<dbReference type="Proteomes" id="UP000288859">
    <property type="component" value="Unassembled WGS sequence"/>
</dbReference>
<dbReference type="OrthoDB" id="245989at2759"/>
<dbReference type="FunFam" id="3.40.50.300:FF:000881">
    <property type="entry name" value="ABC multidrug transporter A-1"/>
    <property type="match status" value="1"/>
</dbReference>
<dbReference type="InterPro" id="IPR013525">
    <property type="entry name" value="ABC2_TM"/>
</dbReference>
<dbReference type="InterPro" id="IPR027417">
    <property type="entry name" value="P-loop_NTPase"/>
</dbReference>
<feature type="transmembrane region" description="Helical" evidence="10">
    <location>
        <begin position="560"/>
        <end position="580"/>
    </location>
</feature>
<feature type="compositionally biased region" description="Polar residues" evidence="9">
    <location>
        <begin position="494"/>
        <end position="504"/>
    </location>
</feature>
<name>A0A438NGR6_EXOME</name>
<feature type="domain" description="ABC transporter" evidence="11">
    <location>
        <begin position="159"/>
        <end position="420"/>
    </location>
</feature>
<dbReference type="PROSITE" id="PS00211">
    <property type="entry name" value="ABC_TRANSPORTER_1"/>
    <property type="match status" value="1"/>
</dbReference>
<evidence type="ECO:0000259" key="11">
    <source>
        <dbReference type="PROSITE" id="PS50893"/>
    </source>
</evidence>
<feature type="transmembrane region" description="Helical" evidence="10">
    <location>
        <begin position="1357"/>
        <end position="1382"/>
    </location>
</feature>
<dbReference type="GO" id="GO:0005524">
    <property type="term" value="F:ATP binding"/>
    <property type="evidence" value="ECO:0007669"/>
    <property type="project" value="UniProtKB-KW"/>
</dbReference>
<feature type="compositionally biased region" description="Polar residues" evidence="9">
    <location>
        <begin position="1523"/>
        <end position="1542"/>
    </location>
</feature>
<evidence type="ECO:0000256" key="3">
    <source>
        <dbReference type="ARBA" id="ARBA00022448"/>
    </source>
</evidence>
<evidence type="ECO:0000256" key="4">
    <source>
        <dbReference type="ARBA" id="ARBA00022692"/>
    </source>
</evidence>
<dbReference type="SUPFAM" id="SSF52540">
    <property type="entry name" value="P-loop containing nucleoside triphosphate hydrolases"/>
    <property type="match status" value="2"/>
</dbReference>
<feature type="domain" description="ABC transporter" evidence="11">
    <location>
        <begin position="861"/>
        <end position="1103"/>
    </location>
</feature>
<evidence type="ECO:0000256" key="1">
    <source>
        <dbReference type="ARBA" id="ARBA00004141"/>
    </source>
</evidence>
<feature type="region of interest" description="Disordered" evidence="9">
    <location>
        <begin position="1511"/>
        <end position="1542"/>
    </location>
</feature>
<reference evidence="12 13" key="1">
    <citation type="submission" date="2017-03" db="EMBL/GenBank/DDBJ databases">
        <title>Genomes of endolithic fungi from Antarctica.</title>
        <authorList>
            <person name="Coleine C."/>
            <person name="Masonjones S."/>
            <person name="Stajich J.E."/>
        </authorList>
    </citation>
    <scope>NUCLEOTIDE SEQUENCE [LARGE SCALE GENOMIC DNA]</scope>
    <source>
        <strain evidence="12 13">CCFEE 6314</strain>
    </source>
</reference>
<dbReference type="InterPro" id="IPR034001">
    <property type="entry name" value="ABCG_PDR_1"/>
</dbReference>
<accession>A0A438NGR6</accession>
<feature type="transmembrane region" description="Helical" evidence="10">
    <location>
        <begin position="1233"/>
        <end position="1256"/>
    </location>
</feature>
<dbReference type="SMART" id="SM00382">
    <property type="entry name" value="AAA"/>
    <property type="match status" value="2"/>
</dbReference>
<keyword evidence="6" id="KW-0067">ATP-binding</keyword>
<dbReference type="FunFam" id="3.40.50.300:FF:000054">
    <property type="entry name" value="ABC multidrug transporter atrF"/>
    <property type="match status" value="1"/>
</dbReference>
<feature type="region of interest" description="Disordered" evidence="9">
    <location>
        <begin position="477"/>
        <end position="504"/>
    </location>
</feature>
<dbReference type="InterPro" id="IPR029481">
    <property type="entry name" value="ABC_trans_N"/>
</dbReference>
<feature type="transmembrane region" description="Helical" evidence="10">
    <location>
        <begin position="1388"/>
        <end position="1408"/>
    </location>
</feature>
<keyword evidence="8 10" id="KW-0472">Membrane</keyword>
<dbReference type="PROSITE" id="PS50893">
    <property type="entry name" value="ABC_TRANSPORTER_2"/>
    <property type="match status" value="2"/>
</dbReference>
<feature type="transmembrane region" description="Helical" evidence="10">
    <location>
        <begin position="1202"/>
        <end position="1221"/>
    </location>
</feature>
<evidence type="ECO:0000256" key="10">
    <source>
        <dbReference type="SAM" id="Phobius"/>
    </source>
</evidence>
<gene>
    <name evidence="12" type="ORF">B0A52_01205</name>
</gene>
<feature type="transmembrane region" description="Helical" evidence="10">
    <location>
        <begin position="536"/>
        <end position="553"/>
    </location>
</feature>
<keyword evidence="7 10" id="KW-1133">Transmembrane helix</keyword>
<dbReference type="InterPro" id="IPR017871">
    <property type="entry name" value="ABC_transporter-like_CS"/>
</dbReference>
<dbReference type="InterPro" id="IPR034003">
    <property type="entry name" value="ABCG_PDR_2"/>
</dbReference>
<keyword evidence="3" id="KW-0813">Transport</keyword>
<evidence type="ECO:0000256" key="8">
    <source>
        <dbReference type="ARBA" id="ARBA00023136"/>
    </source>
</evidence>
<dbReference type="CDD" id="cd03233">
    <property type="entry name" value="ABCG_PDR_domain1"/>
    <property type="match status" value="1"/>
</dbReference>
<evidence type="ECO:0000313" key="13">
    <source>
        <dbReference type="Proteomes" id="UP000288859"/>
    </source>
</evidence>
<dbReference type="InterPro" id="IPR003439">
    <property type="entry name" value="ABC_transporter-like_ATP-bd"/>
</dbReference>
<dbReference type="Pfam" id="PF06422">
    <property type="entry name" value="PDR_CDR"/>
    <property type="match status" value="1"/>
</dbReference>
<evidence type="ECO:0000256" key="6">
    <source>
        <dbReference type="ARBA" id="ARBA00022840"/>
    </source>
</evidence>
<feature type="transmembrane region" description="Helical" evidence="10">
    <location>
        <begin position="641"/>
        <end position="664"/>
    </location>
</feature>
<keyword evidence="4 10" id="KW-0812">Transmembrane</keyword>
<dbReference type="GO" id="GO:0016020">
    <property type="term" value="C:membrane"/>
    <property type="evidence" value="ECO:0007669"/>
    <property type="project" value="UniProtKB-SubCell"/>
</dbReference>
<evidence type="ECO:0000256" key="9">
    <source>
        <dbReference type="SAM" id="MobiDB-lite"/>
    </source>
</evidence>
<comment type="caution">
    <text evidence="12">The sequence shown here is derived from an EMBL/GenBank/DDBJ whole genome shotgun (WGS) entry which is preliminary data.</text>
</comment>
<dbReference type="InterPro" id="IPR010929">
    <property type="entry name" value="PDR_CDR_ABC"/>
</dbReference>
<dbReference type="Pfam" id="PF00005">
    <property type="entry name" value="ABC_tran"/>
    <property type="match status" value="2"/>
</dbReference>
<feature type="transmembrane region" description="Helical" evidence="10">
    <location>
        <begin position="1277"/>
        <end position="1303"/>
    </location>
</feature>
<feature type="transmembrane region" description="Helical" evidence="10">
    <location>
        <begin position="1323"/>
        <end position="1345"/>
    </location>
</feature>
<dbReference type="CDD" id="cd03232">
    <property type="entry name" value="ABCG_PDR_domain2"/>
    <property type="match status" value="1"/>
</dbReference>
<dbReference type="GO" id="GO:0140359">
    <property type="term" value="F:ABC-type transporter activity"/>
    <property type="evidence" value="ECO:0007669"/>
    <property type="project" value="InterPro"/>
</dbReference>
<organism evidence="12 13">
    <name type="scientific">Exophiala mesophila</name>
    <name type="common">Black yeast-like fungus</name>
    <dbReference type="NCBI Taxonomy" id="212818"/>
    <lineage>
        <taxon>Eukaryota</taxon>
        <taxon>Fungi</taxon>
        <taxon>Dikarya</taxon>
        <taxon>Ascomycota</taxon>
        <taxon>Pezizomycotina</taxon>
        <taxon>Eurotiomycetes</taxon>
        <taxon>Chaetothyriomycetidae</taxon>
        <taxon>Chaetothyriales</taxon>
        <taxon>Herpotrichiellaceae</taxon>
        <taxon>Exophiala</taxon>
    </lineage>
</organism>
<dbReference type="Gene3D" id="3.40.50.300">
    <property type="entry name" value="P-loop containing nucleotide triphosphate hydrolases"/>
    <property type="match status" value="2"/>
</dbReference>
<feature type="transmembrane region" description="Helical" evidence="10">
    <location>
        <begin position="1473"/>
        <end position="1493"/>
    </location>
</feature>
<dbReference type="Pfam" id="PF14510">
    <property type="entry name" value="ABC_trans_N"/>
    <property type="match status" value="1"/>
</dbReference>
<sequence>MAFTGTWRGSMDRTARSFDAASPFSEQRTPESTLRRFSFHRNSNQYEPPPMDEVQIQEEGYSQENANAVGREDYDIGVRTLARQLTAQSQSVEGVGNPFQAPVGSALDPNSDNFRPKIWTKAMLKLAQESSEHYKSRTAGVCFKNLSAYGHGSGSDFQKDVGNVFWQAISWGKRLLGNKGRRIDILRNFEGVVNAGEMLVVLGPPGAGCTTFLKTLAGETEGFIVDSDSFINYQGISYEQMKNNFRGEAIYTAETDVHFPHLTVGKTLYFAAQARAPRFLPAGVTRKQYAEHLRDVIMATFGIRHTINTRVGNDYIRGISGGERKRVSIAEASLSYAPLQLWDNSTRGLDSANAVEFCRNLRIQTEVNDVTVAVAIYQAPQAAYEVFDKVIVLYEGRQIYFGTTRKAKEYFIDLGFECPERQTDADFLTSMTSPVERLTRDGFENKVPRTPDDFADRWKTSEDRKLVLEEIAEFDRRHPIGGPDTQQFRESRKLQQSKASRPSSPYTLSYFEQVKLCLWRAFAQLILDPSITLTQLFANFIMSLIIGSVFYNLPTDAGSFFARGALLFFAIMMSAFGSALEILSRYAQRAIVEKHHRYALYHPSAEALASMICDLPYKVTNAILFNITIYFMTNLRRDAGAFFFFLLVSFFMTLTMSMLFRGVASISRTLEQAMAPASLLILALVIYTGFVIPTTYMLGWARWINYLNPVAYGFEALMINEFSGRQYPCTGPMLVPDYPDANMSNQVCSAVGAVAGQNFIEGDTYIRSAYNYLPSHRWRNFGILFAFLVALMVAHLVATELIQAKKSKGEVLLFRLGHIPSVLRQEKPQADSEAALSSKTTQVGHDLGNVPNSIQKQTAIFQWRDVCYDIKIKGETRRILDHVDGWVKPSTLTALMGVSGAGKTTLLDVLAKRVTMGVITGEMLVDGHQRDNSFQRKTGYVQQQDLHLETSTVREALRFSALLRQPKSTPEKEKIAYVEEVIDLLDMREYADAIVGVPGEGLNVEQRKRLTIGVELSAKPQLLLFLDEPTSGLDSQTSWSILNLLDKLTKNGQAILCTIHQPSAILFQRFDRLLFLAKGGKTVYFGPIGPSSSTLINYFERNGANPCPIEANPAEWMLGVIGAAPGTSTEIDWPSVWQQSREYQDVQNELTTLRTERSRLTSPESHKNDSASYEEFAASYWTQWVQVQKRVFEQHWRIPSYVYAKLVMCIATALFIGFSFFKVDNTQQGLTNQMIGIFMLTSIFGQLVQQLMPLFVTQRSLYEVRERPSKSYSWQAFVVSNIIADIPWSIICAACLYFCWYYPIGLYRNAQPTDSVAERGGLMFLLILSFLVFTNTFAHMCIAAIETAETGANIANLLFSLSLIFCGVLVNSSSLPGFWIFMYRVSPFTYLIGAMLSAAVGNASVTCADNEYIRMLPPAGQTCGEYLEPMISQRGGYLLDSNTTGECGYCQMQSTNSFLASVNINPDDAWRNFGLMWVYIVFNFAMALFLYWLGRVPKPWDNKIGETPIRTPLATDEKAANGVNDSFAGTTRSQTPEDNSSR</sequence>
<comment type="subcellular location">
    <subcellularLocation>
        <location evidence="1">Membrane</location>
        <topology evidence="1">Multi-pass membrane protein</topology>
    </subcellularLocation>
</comment>
<protein>
    <recommendedName>
        <fullName evidence="11">ABC transporter domain-containing protein</fullName>
    </recommendedName>
</protein>
<proteinExistence type="inferred from homology"/>
<keyword evidence="5" id="KW-0547">Nucleotide-binding</keyword>
<dbReference type="EMBL" id="NAJM01000003">
    <property type="protein sequence ID" value="RVX74928.1"/>
    <property type="molecule type" value="Genomic_DNA"/>
</dbReference>